<evidence type="ECO:0000313" key="3">
    <source>
        <dbReference type="EMBL" id="KMT21880.1"/>
    </source>
</evidence>
<dbReference type="OrthoDB" id="339559at2"/>
<dbReference type="Pfam" id="PF14317">
    <property type="entry name" value="YcxB"/>
    <property type="match status" value="1"/>
</dbReference>
<evidence type="ECO:0000259" key="2">
    <source>
        <dbReference type="Pfam" id="PF14317"/>
    </source>
</evidence>
<name>A0A0J8D735_CLOCY</name>
<feature type="transmembrane region" description="Helical" evidence="1">
    <location>
        <begin position="29"/>
        <end position="50"/>
    </location>
</feature>
<dbReference type="RefSeq" id="WP_048570528.1">
    <property type="nucleotide sequence ID" value="NZ_LFVU01000026.1"/>
</dbReference>
<feature type="domain" description="YcxB-like C-terminal" evidence="2">
    <location>
        <begin position="106"/>
        <end position="166"/>
    </location>
</feature>
<dbReference type="AlphaFoldDB" id="A0A0J8D735"/>
<evidence type="ECO:0000256" key="1">
    <source>
        <dbReference type="SAM" id="Phobius"/>
    </source>
</evidence>
<dbReference type="InterPro" id="IPR025588">
    <property type="entry name" value="YcxB-like_C"/>
</dbReference>
<keyword evidence="1" id="KW-0812">Transmembrane</keyword>
<dbReference type="Proteomes" id="UP000036756">
    <property type="component" value="Unassembled WGS sequence"/>
</dbReference>
<comment type="caution">
    <text evidence="3">The sequence shown here is derived from an EMBL/GenBank/DDBJ whole genome shotgun (WGS) entry which is preliminary data.</text>
</comment>
<dbReference type="EMBL" id="LFVU01000026">
    <property type="protein sequence ID" value="KMT21880.1"/>
    <property type="molecule type" value="Genomic_DNA"/>
</dbReference>
<organism evidence="3 4">
    <name type="scientific">Clostridium cylindrosporum DSM 605</name>
    <dbReference type="NCBI Taxonomy" id="1121307"/>
    <lineage>
        <taxon>Bacteria</taxon>
        <taxon>Bacillati</taxon>
        <taxon>Bacillota</taxon>
        <taxon>Clostridia</taxon>
        <taxon>Eubacteriales</taxon>
        <taxon>Clostridiaceae</taxon>
        <taxon>Clostridium</taxon>
    </lineage>
</organism>
<dbReference type="STRING" id="1121307.CLCY_3c01510"/>
<evidence type="ECO:0000313" key="4">
    <source>
        <dbReference type="Proteomes" id="UP000036756"/>
    </source>
</evidence>
<dbReference type="PATRIC" id="fig|1121307.3.peg.1504"/>
<sequence length="176" mass="20488">MDINYELTKQDFIDFNIFHMSYSSTFKKVLFIQRYILPLIFFVVPFIIASMSNVPLLYWIIAALLGYLLWANFYPRLLKRIMAKKISEMIDEGKSAEFLGSRRLILNDDGIIGSSEHNESKTDWSSVGDVVETKSHIFIYIDSVSAHIVPIREFKNAEEKSKFIEKIECFKNKNKA</sequence>
<feature type="transmembrane region" description="Helical" evidence="1">
    <location>
        <begin position="56"/>
        <end position="75"/>
    </location>
</feature>
<gene>
    <name evidence="3" type="ORF">CLCY_3c01510</name>
</gene>
<reference evidence="3 4" key="1">
    <citation type="submission" date="2015-06" db="EMBL/GenBank/DDBJ databases">
        <title>Draft genome sequence of the purine-degrading Clostridium cylindrosporum HC-1 (DSM 605).</title>
        <authorList>
            <person name="Poehlein A."/>
            <person name="Schiel-Bengelsdorf B."/>
            <person name="Bengelsdorf F."/>
            <person name="Daniel R."/>
            <person name="Duerre P."/>
        </authorList>
    </citation>
    <scope>NUCLEOTIDE SEQUENCE [LARGE SCALE GENOMIC DNA]</scope>
    <source>
        <strain evidence="3 4">DSM 605</strain>
    </source>
</reference>
<accession>A0A0J8D735</accession>
<proteinExistence type="predicted"/>
<keyword evidence="4" id="KW-1185">Reference proteome</keyword>
<keyword evidence="1" id="KW-0472">Membrane</keyword>
<protein>
    <recommendedName>
        <fullName evidence="2">YcxB-like C-terminal domain-containing protein</fullName>
    </recommendedName>
</protein>
<keyword evidence="1" id="KW-1133">Transmembrane helix</keyword>